<protein>
    <submittedName>
        <fullName evidence="7">Uncharacterized protein</fullName>
    </submittedName>
</protein>
<comment type="subcellular location">
    <subcellularLocation>
        <location evidence="1">Membrane</location>
        <topology evidence="1">Multi-pass membrane protein</topology>
    </subcellularLocation>
</comment>
<dbReference type="GO" id="GO:0016020">
    <property type="term" value="C:membrane"/>
    <property type="evidence" value="ECO:0007669"/>
    <property type="project" value="UniProtKB-SubCell"/>
</dbReference>
<dbReference type="GO" id="GO:0038023">
    <property type="term" value="F:signaling receptor activity"/>
    <property type="evidence" value="ECO:0007669"/>
    <property type="project" value="TreeGrafter"/>
</dbReference>
<reference evidence="7" key="1">
    <citation type="journal article" date="2024" name="Gigascience">
        <title>Chromosome-level genome of the poultry shaft louse Menopon gallinae provides insight into the host-switching and adaptive evolution of parasitic lice.</title>
        <authorList>
            <person name="Xu Y."/>
            <person name="Ma L."/>
            <person name="Liu S."/>
            <person name="Liang Y."/>
            <person name="Liu Q."/>
            <person name="He Z."/>
            <person name="Tian L."/>
            <person name="Duan Y."/>
            <person name="Cai W."/>
            <person name="Li H."/>
            <person name="Song F."/>
        </authorList>
    </citation>
    <scope>NUCLEOTIDE SEQUENCE</scope>
    <source>
        <strain evidence="7">Cailab_2023a</strain>
    </source>
</reference>
<keyword evidence="5" id="KW-0472">Membrane</keyword>
<dbReference type="InterPro" id="IPR004254">
    <property type="entry name" value="AdipoR/HlyIII-related"/>
</dbReference>
<dbReference type="PANTHER" id="PTHR20855:SF138">
    <property type="entry name" value="PROGESTIN AND ADIPOQ RECEPTOR FAMILY MEMBER 4"/>
    <property type="match status" value="1"/>
</dbReference>
<comment type="caution">
    <text evidence="7">The sequence shown here is derived from an EMBL/GenBank/DDBJ whole genome shotgun (WGS) entry which is preliminary data.</text>
</comment>
<keyword evidence="4" id="KW-1133">Transmembrane helix</keyword>
<evidence type="ECO:0000256" key="5">
    <source>
        <dbReference type="ARBA" id="ARBA00023136"/>
    </source>
</evidence>
<comment type="similarity">
    <text evidence="2">Belongs to the ADIPOR family.</text>
</comment>
<sequence length="309" mass="34700">MIMSSLTKDVNQSIQLAKALIQDRDVSDTSSPDVPEKPIQKAYADKPVQEVLSSTRQRKVVEDSYQSDNPRPEEFLSTVKRTDLLRLNDMPKYLQFNPHILTGYRPMLSTVESIKSLFYLHNETVNILSHGIPIVYILWTVPSLIPWETGAHEISASVSYRWKCLSLGRELHLSSLYEPCSRRRASLPQTAAAGHARHLGDSKLRCSPDGILNFLLLSTPNQMPCDIVLLSHLDMGSLQGFNGMVSVGEAIMLCFTIRDEALPDPAKGNGSRGWRSIRARQCLSTGFCVADWWHHRSNTHPGKMVSRAF</sequence>
<name>A0AAW2HZ07_9NEOP</name>
<organism evidence="7">
    <name type="scientific">Menopon gallinae</name>
    <name type="common">poultry shaft louse</name>
    <dbReference type="NCBI Taxonomy" id="328185"/>
    <lineage>
        <taxon>Eukaryota</taxon>
        <taxon>Metazoa</taxon>
        <taxon>Ecdysozoa</taxon>
        <taxon>Arthropoda</taxon>
        <taxon>Hexapoda</taxon>
        <taxon>Insecta</taxon>
        <taxon>Pterygota</taxon>
        <taxon>Neoptera</taxon>
        <taxon>Paraneoptera</taxon>
        <taxon>Psocodea</taxon>
        <taxon>Troctomorpha</taxon>
        <taxon>Phthiraptera</taxon>
        <taxon>Amblycera</taxon>
        <taxon>Menoponidae</taxon>
        <taxon>Menopon</taxon>
    </lineage>
</organism>
<proteinExistence type="inferred from homology"/>
<accession>A0AAW2HZ07</accession>
<keyword evidence="3" id="KW-0812">Transmembrane</keyword>
<dbReference type="EMBL" id="JARGDH010000002">
    <property type="protein sequence ID" value="KAL0274668.1"/>
    <property type="molecule type" value="Genomic_DNA"/>
</dbReference>
<evidence type="ECO:0000256" key="4">
    <source>
        <dbReference type="ARBA" id="ARBA00022989"/>
    </source>
</evidence>
<evidence type="ECO:0000256" key="1">
    <source>
        <dbReference type="ARBA" id="ARBA00004141"/>
    </source>
</evidence>
<evidence type="ECO:0000256" key="6">
    <source>
        <dbReference type="SAM" id="MobiDB-lite"/>
    </source>
</evidence>
<feature type="compositionally biased region" description="Basic and acidic residues" evidence="6">
    <location>
        <begin position="34"/>
        <end position="45"/>
    </location>
</feature>
<evidence type="ECO:0000256" key="3">
    <source>
        <dbReference type="ARBA" id="ARBA00022692"/>
    </source>
</evidence>
<dbReference type="PANTHER" id="PTHR20855">
    <property type="entry name" value="ADIPOR/PROGESTIN RECEPTOR-RELATED"/>
    <property type="match status" value="1"/>
</dbReference>
<dbReference type="AlphaFoldDB" id="A0AAW2HZ07"/>
<evidence type="ECO:0000313" key="7">
    <source>
        <dbReference type="EMBL" id="KAL0274668.1"/>
    </source>
</evidence>
<gene>
    <name evidence="7" type="ORF">PYX00_002741</name>
</gene>
<evidence type="ECO:0000256" key="2">
    <source>
        <dbReference type="ARBA" id="ARBA00007018"/>
    </source>
</evidence>
<feature type="region of interest" description="Disordered" evidence="6">
    <location>
        <begin position="25"/>
        <end position="45"/>
    </location>
</feature>